<dbReference type="Gene3D" id="2.40.10.370">
    <property type="entry name" value="Protein of unknown function DUF3599"/>
    <property type="match status" value="1"/>
</dbReference>
<reference evidence="1 2" key="1">
    <citation type="submission" date="2021-03" db="EMBL/GenBank/DDBJ databases">
        <title>Genomic Encyclopedia of Type Strains, Phase IV (KMG-IV): sequencing the most valuable type-strain genomes for metagenomic binning, comparative biology and taxonomic classification.</title>
        <authorList>
            <person name="Goeker M."/>
        </authorList>
    </citation>
    <scope>NUCLEOTIDE SEQUENCE [LARGE SCALE GENOMIC DNA]</scope>
    <source>
        <strain evidence="1 2">DSM 14349</strain>
    </source>
</reference>
<gene>
    <name evidence="1" type="ORF">J2Z32_003474</name>
</gene>
<sequence length="119" mass="13726">MVNYNKYRHNIEKMYEDRCSISRWVTIKKPNGANGKELQVILSDQPCRISQKALGTNGQTDTKNNIAYETKLFISPDVEIKQGDIINVTRNDVVRKYNAGEAFMYPTHQEISIQRDTES</sequence>
<dbReference type="Proteomes" id="UP001519272">
    <property type="component" value="Unassembled WGS sequence"/>
</dbReference>
<dbReference type="InterPro" id="IPR038667">
    <property type="entry name" value="XkdH-like_sf"/>
</dbReference>
<protein>
    <recommendedName>
        <fullName evidence="3">ABC transporter ATP-binding protein</fullName>
    </recommendedName>
</protein>
<evidence type="ECO:0000313" key="1">
    <source>
        <dbReference type="EMBL" id="MBP1906810.1"/>
    </source>
</evidence>
<accession>A0ABS4FW72</accession>
<evidence type="ECO:0008006" key="3">
    <source>
        <dbReference type="Google" id="ProtNLM"/>
    </source>
</evidence>
<organism evidence="1 2">
    <name type="scientific">Paenibacillus turicensis</name>
    <dbReference type="NCBI Taxonomy" id="160487"/>
    <lineage>
        <taxon>Bacteria</taxon>
        <taxon>Bacillati</taxon>
        <taxon>Bacillota</taxon>
        <taxon>Bacilli</taxon>
        <taxon>Bacillales</taxon>
        <taxon>Paenibacillaceae</taxon>
        <taxon>Paenibacillus</taxon>
    </lineage>
</organism>
<dbReference type="EMBL" id="JAGGKG010000018">
    <property type="protein sequence ID" value="MBP1906810.1"/>
    <property type="molecule type" value="Genomic_DNA"/>
</dbReference>
<evidence type="ECO:0000313" key="2">
    <source>
        <dbReference type="Proteomes" id="UP001519272"/>
    </source>
</evidence>
<keyword evidence="2" id="KW-1185">Reference proteome</keyword>
<dbReference type="RefSeq" id="WP_245251554.1">
    <property type="nucleotide sequence ID" value="NZ_JAGGKG010000018.1"/>
</dbReference>
<proteinExistence type="predicted"/>
<name>A0ABS4FW72_9BACL</name>
<comment type="caution">
    <text evidence="1">The sequence shown here is derived from an EMBL/GenBank/DDBJ whole genome shotgun (WGS) entry which is preliminary data.</text>
</comment>